<reference evidence="2 3" key="1">
    <citation type="submission" date="2017-04" db="EMBL/GenBank/DDBJ databases">
        <title>Complete Genome Sequence of Streptomyces gilvosporeus F607, a Capable Producer of Natamycin.</title>
        <authorList>
            <person name="Zong G."/>
            <person name="Zhong C."/>
            <person name="Fu J."/>
            <person name="Qin R."/>
            <person name="Cao G."/>
        </authorList>
    </citation>
    <scope>NUCLEOTIDE SEQUENCE [LARGE SCALE GENOMIC DNA]</scope>
    <source>
        <strain evidence="2 3">F607</strain>
    </source>
</reference>
<evidence type="ECO:0000313" key="2">
    <source>
        <dbReference type="EMBL" id="ARF53499.1"/>
    </source>
</evidence>
<dbReference type="SUPFAM" id="SSF160631">
    <property type="entry name" value="SMI1/KNR4-like"/>
    <property type="match status" value="1"/>
</dbReference>
<dbReference type="Proteomes" id="UP000192726">
    <property type="component" value="Chromosome"/>
</dbReference>
<dbReference type="EMBL" id="CP020569">
    <property type="protein sequence ID" value="ARF53499.1"/>
    <property type="molecule type" value="Genomic_DNA"/>
</dbReference>
<feature type="domain" description="Knr4/Smi1-like" evidence="1">
    <location>
        <begin position="51"/>
        <end position="182"/>
    </location>
</feature>
<dbReference type="Gene3D" id="3.40.1580.10">
    <property type="entry name" value="SMI1/KNR4-like"/>
    <property type="match status" value="1"/>
</dbReference>
<dbReference type="SMART" id="SM00860">
    <property type="entry name" value="SMI1_KNR4"/>
    <property type="match status" value="1"/>
</dbReference>
<sequence length="202" mass="23014">MFDAKGQRMNREQWQPFLKLWSEEWINGHDPERDGPLDDEAVRDGWLGFAPASADEVAAAEARLGRTLPPSLRAFLLTTNGWRDAGNFIYRLAGASELAWLADTDDSSWIDAYSDTEFADEDEDEEPEGEILARSLRLSLDGDAAVMLLDPKDIDERGEWAGYWLASWSGMGPERFDSFYDLMYHQYTRFHRLRQPEGKSGA</sequence>
<evidence type="ECO:0000259" key="1">
    <source>
        <dbReference type="SMART" id="SM00860"/>
    </source>
</evidence>
<organism evidence="2 3">
    <name type="scientific">Streptomyces gilvosporeus</name>
    <dbReference type="NCBI Taxonomy" id="553510"/>
    <lineage>
        <taxon>Bacteria</taxon>
        <taxon>Bacillati</taxon>
        <taxon>Actinomycetota</taxon>
        <taxon>Actinomycetes</taxon>
        <taxon>Kitasatosporales</taxon>
        <taxon>Streptomycetaceae</taxon>
        <taxon>Streptomyces</taxon>
    </lineage>
</organism>
<dbReference type="STRING" id="553510.B1H19_04335"/>
<protein>
    <recommendedName>
        <fullName evidence="1">Knr4/Smi1-like domain-containing protein</fullName>
    </recommendedName>
</protein>
<accession>A0A1V0TKP5</accession>
<keyword evidence="3" id="KW-1185">Reference proteome</keyword>
<dbReference type="InterPro" id="IPR037883">
    <property type="entry name" value="Knr4/Smi1-like_sf"/>
</dbReference>
<name>A0A1V0TKP5_9ACTN</name>
<dbReference type="InterPro" id="IPR018958">
    <property type="entry name" value="Knr4/Smi1-like_dom"/>
</dbReference>
<evidence type="ECO:0000313" key="3">
    <source>
        <dbReference type="Proteomes" id="UP000192726"/>
    </source>
</evidence>
<dbReference type="Pfam" id="PF09346">
    <property type="entry name" value="SMI1_KNR4"/>
    <property type="match status" value="1"/>
</dbReference>
<dbReference type="KEGG" id="sgv:B1H19_04335"/>
<dbReference type="AlphaFoldDB" id="A0A1V0TKP5"/>
<proteinExistence type="predicted"/>
<gene>
    <name evidence="2" type="ORF">B1H19_04335</name>
</gene>